<reference evidence="2 3" key="2">
    <citation type="journal article" date="2012" name="Stand. Genomic Sci.">
        <title>Complete genome sequence of the aquatic bacterium Runella slithyformis type strain (LSU 4(T)).</title>
        <authorList>
            <person name="Copeland A."/>
            <person name="Zhang X."/>
            <person name="Misra M."/>
            <person name="Lapidus A."/>
            <person name="Nolan M."/>
            <person name="Lucas S."/>
            <person name="Deshpande S."/>
            <person name="Cheng J.F."/>
            <person name="Tapia R."/>
            <person name="Goodwin L.A."/>
            <person name="Pitluck S."/>
            <person name="Liolios K."/>
            <person name="Pagani I."/>
            <person name="Ivanova N."/>
            <person name="Mikhailova N."/>
            <person name="Pati A."/>
            <person name="Chen A."/>
            <person name="Palaniappan K."/>
            <person name="Land M."/>
            <person name="Hauser L."/>
            <person name="Pan C."/>
            <person name="Jeffries C.D."/>
            <person name="Detter J.C."/>
            <person name="Brambilla E.M."/>
            <person name="Rohde M."/>
            <person name="Djao O.D."/>
            <person name="Goker M."/>
            <person name="Sikorski J."/>
            <person name="Tindall B.J."/>
            <person name="Woyke T."/>
            <person name="Bristow J."/>
            <person name="Eisen J.A."/>
            <person name="Markowitz V."/>
            <person name="Hugenholtz P."/>
            <person name="Kyrpides N.C."/>
            <person name="Klenk H.P."/>
            <person name="Mavromatis K."/>
        </authorList>
    </citation>
    <scope>NUCLEOTIDE SEQUENCE [LARGE SCALE GENOMIC DNA]</scope>
    <source>
        <strain evidence="3">ATCC 29530 / DSM 19594 / LMG 11500 / NCIMB 11436 / LSU 4</strain>
    </source>
</reference>
<evidence type="ECO:0008006" key="4">
    <source>
        <dbReference type="Google" id="ProtNLM"/>
    </source>
</evidence>
<sequence length="248" mass="27534">MKHCYAIAGLICLFALSGFAQGKPFRGHWYVGTDIGIFSNQTRMIAGELTKYNPGGSGIMPMYGVKVGKVVNPYMSVETGIYSLPLNLVYLYQTNRAIGANPLHFMSFPLRANWRVRVFYDQLEAHVGGGLQYVWANGEITQKAFNGVITTRGHTWTDSLSYSGSVGVLRQHSINAELAASFNWALSRRWTLSVYARQVVGLTSIANVKVSIRTNQEPIEKAEFVTRGAGFNAGIGIRYNISPKWRIK</sequence>
<accession>A0A7U4E5P6</accession>
<feature type="signal peptide" evidence="1">
    <location>
        <begin position="1"/>
        <end position="20"/>
    </location>
</feature>
<name>A0A7U4E5P6_RUNSL</name>
<gene>
    <name evidence="2" type="ordered locus">Runsl_2002</name>
</gene>
<protein>
    <recommendedName>
        <fullName evidence="4">Outer membrane protein beta-barrel domain-containing protein</fullName>
    </recommendedName>
</protein>
<keyword evidence="1" id="KW-0732">Signal</keyword>
<dbReference type="Proteomes" id="UP000000493">
    <property type="component" value="Chromosome"/>
</dbReference>
<feature type="chain" id="PRO_5031081030" description="Outer membrane protein beta-barrel domain-containing protein" evidence="1">
    <location>
        <begin position="21"/>
        <end position="248"/>
    </location>
</feature>
<evidence type="ECO:0000313" key="2">
    <source>
        <dbReference type="EMBL" id="AEI48418.1"/>
    </source>
</evidence>
<dbReference type="KEGG" id="rsi:Runsl_2002"/>
<dbReference type="InterPro" id="IPR011250">
    <property type="entry name" value="OMP/PagP_B-barrel"/>
</dbReference>
<evidence type="ECO:0000313" key="3">
    <source>
        <dbReference type="Proteomes" id="UP000000493"/>
    </source>
</evidence>
<dbReference type="EMBL" id="CP002859">
    <property type="protein sequence ID" value="AEI48418.1"/>
    <property type="molecule type" value="Genomic_DNA"/>
</dbReference>
<evidence type="ECO:0000256" key="1">
    <source>
        <dbReference type="SAM" id="SignalP"/>
    </source>
</evidence>
<dbReference type="AlphaFoldDB" id="A0A7U4E5P6"/>
<reference evidence="3" key="1">
    <citation type="submission" date="2011-06" db="EMBL/GenBank/DDBJ databases">
        <title>The complete genome of chromosome of Runella slithyformis DSM 19594.</title>
        <authorList>
            <consortium name="US DOE Joint Genome Institute (JGI-PGF)"/>
            <person name="Lucas S."/>
            <person name="Han J."/>
            <person name="Lapidus A."/>
            <person name="Bruce D."/>
            <person name="Goodwin L."/>
            <person name="Pitluck S."/>
            <person name="Peters L."/>
            <person name="Kyrpides N."/>
            <person name="Mavromatis K."/>
            <person name="Ivanova N."/>
            <person name="Ovchinnikova G."/>
            <person name="Zhang X."/>
            <person name="Misra M."/>
            <person name="Detter J.C."/>
            <person name="Tapia R."/>
            <person name="Han C."/>
            <person name="Land M."/>
            <person name="Hauser L."/>
            <person name="Markowitz V."/>
            <person name="Cheng J.-F."/>
            <person name="Hugenholtz P."/>
            <person name="Woyke T."/>
            <person name="Wu D."/>
            <person name="Tindall B."/>
            <person name="Faehrich R."/>
            <person name="Brambilla E."/>
            <person name="Klenk H.-P."/>
            <person name="Eisen J.A."/>
        </authorList>
    </citation>
    <scope>NUCLEOTIDE SEQUENCE [LARGE SCALE GENOMIC DNA]</scope>
    <source>
        <strain evidence="3">ATCC 29530 / DSM 19594 / LMG 11500 / NCIMB 11436 / LSU 4</strain>
    </source>
</reference>
<organism evidence="2 3">
    <name type="scientific">Runella slithyformis (strain ATCC 29530 / DSM 19594 / LMG 11500 / NCIMB 11436 / LSU 4)</name>
    <dbReference type="NCBI Taxonomy" id="761193"/>
    <lineage>
        <taxon>Bacteria</taxon>
        <taxon>Pseudomonadati</taxon>
        <taxon>Bacteroidota</taxon>
        <taxon>Cytophagia</taxon>
        <taxon>Cytophagales</taxon>
        <taxon>Spirosomataceae</taxon>
        <taxon>Runella</taxon>
    </lineage>
</organism>
<dbReference type="RefSeq" id="WP_013927730.1">
    <property type="nucleotide sequence ID" value="NC_015703.1"/>
</dbReference>
<proteinExistence type="predicted"/>
<dbReference type="SUPFAM" id="SSF56925">
    <property type="entry name" value="OMPA-like"/>
    <property type="match status" value="1"/>
</dbReference>
<keyword evidence="3" id="KW-1185">Reference proteome</keyword>